<dbReference type="GO" id="GO:0003964">
    <property type="term" value="F:RNA-directed DNA polymerase activity"/>
    <property type="evidence" value="ECO:0007669"/>
    <property type="project" value="UniProtKB-KW"/>
</dbReference>
<feature type="domain" description="Endonuclease/exonuclease/phosphatase" evidence="1">
    <location>
        <begin position="156"/>
        <end position="274"/>
    </location>
</feature>
<dbReference type="SUPFAM" id="SSF56219">
    <property type="entry name" value="DNase I-like"/>
    <property type="match status" value="1"/>
</dbReference>
<keyword evidence="3" id="KW-1185">Reference proteome</keyword>
<dbReference type="Gene3D" id="3.60.10.10">
    <property type="entry name" value="Endonuclease/exonuclease/phosphatase"/>
    <property type="match status" value="1"/>
</dbReference>
<dbReference type="PaxDb" id="67767-A0A0J7K7M8"/>
<gene>
    <name evidence="2" type="ORF">RF55_14520</name>
</gene>
<dbReference type="EMBL" id="LBMM01012016">
    <property type="protein sequence ID" value="KMQ86483.1"/>
    <property type="molecule type" value="Genomic_DNA"/>
</dbReference>
<evidence type="ECO:0000313" key="3">
    <source>
        <dbReference type="Proteomes" id="UP000036403"/>
    </source>
</evidence>
<sequence>MIMGDLRIIGLDDSVVTEEVADVVAALGGCKASEVKTGATPVSGVARTDIPPGPAPTRFAVFCASSRVRRIDTELGQEHCNLFNSWRTQNLLEQHVIELNAGICAISEPRHVPDNPFWHCSTNRQAAVFWRPAGVTKTCSLIHRAQDFVVIRYGEISIISCYISPNANRGDFLNFLDDLGVAIRGLDGRTIICGDYNSKSTLWGSPYTNARGESIEEWAENDLRLINTGTQPTCVRPQGSSIIDLTWSTADVSSYIKDWKVLTDLETLSDHEYISMMIGGHDTNRNFDNKKSKYPR</sequence>
<organism evidence="2 3">
    <name type="scientific">Lasius niger</name>
    <name type="common">Black garden ant</name>
    <dbReference type="NCBI Taxonomy" id="67767"/>
    <lineage>
        <taxon>Eukaryota</taxon>
        <taxon>Metazoa</taxon>
        <taxon>Ecdysozoa</taxon>
        <taxon>Arthropoda</taxon>
        <taxon>Hexapoda</taxon>
        <taxon>Insecta</taxon>
        <taxon>Pterygota</taxon>
        <taxon>Neoptera</taxon>
        <taxon>Endopterygota</taxon>
        <taxon>Hymenoptera</taxon>
        <taxon>Apocrita</taxon>
        <taxon>Aculeata</taxon>
        <taxon>Formicoidea</taxon>
        <taxon>Formicidae</taxon>
        <taxon>Formicinae</taxon>
        <taxon>Lasius</taxon>
        <taxon>Lasius</taxon>
    </lineage>
</organism>
<comment type="caution">
    <text evidence="2">The sequence shown here is derived from an EMBL/GenBank/DDBJ whole genome shotgun (WGS) entry which is preliminary data.</text>
</comment>
<protein>
    <submittedName>
        <fullName evidence="2">Reverse transcriptase</fullName>
    </submittedName>
</protein>
<proteinExistence type="predicted"/>
<dbReference type="Pfam" id="PF14529">
    <property type="entry name" value="Exo_endo_phos_2"/>
    <property type="match status" value="1"/>
</dbReference>
<dbReference type="PANTHER" id="PTHR33273:SF4">
    <property type="entry name" value="ENDONUCLEASE_EXONUCLEASE_PHOSPHATASE DOMAIN-CONTAINING PROTEIN"/>
    <property type="match status" value="1"/>
</dbReference>
<accession>A0A0J7K7M8</accession>
<keyword evidence="2" id="KW-0548">Nucleotidyltransferase</keyword>
<dbReference type="PANTHER" id="PTHR33273">
    <property type="entry name" value="DOMAIN-CONTAINING PROTEIN, PUTATIVE-RELATED"/>
    <property type="match status" value="1"/>
</dbReference>
<name>A0A0J7K7M8_LASNI</name>
<evidence type="ECO:0000313" key="2">
    <source>
        <dbReference type="EMBL" id="KMQ86483.1"/>
    </source>
</evidence>
<keyword evidence="2" id="KW-0695">RNA-directed DNA polymerase</keyword>
<dbReference type="CDD" id="cd09077">
    <property type="entry name" value="R1-I-EN"/>
    <property type="match status" value="1"/>
</dbReference>
<dbReference type="OrthoDB" id="7554092at2759"/>
<dbReference type="AlphaFoldDB" id="A0A0J7K7M8"/>
<evidence type="ECO:0000259" key="1">
    <source>
        <dbReference type="Pfam" id="PF14529"/>
    </source>
</evidence>
<dbReference type="InterPro" id="IPR036691">
    <property type="entry name" value="Endo/exonu/phosph_ase_sf"/>
</dbReference>
<dbReference type="InterPro" id="IPR005135">
    <property type="entry name" value="Endo/exonuclease/phosphatase"/>
</dbReference>
<dbReference type="Proteomes" id="UP000036403">
    <property type="component" value="Unassembled WGS sequence"/>
</dbReference>
<keyword evidence="2" id="KW-0808">Transferase</keyword>
<reference evidence="2 3" key="1">
    <citation type="submission" date="2015-04" db="EMBL/GenBank/DDBJ databases">
        <title>Lasius niger genome sequencing.</title>
        <authorList>
            <person name="Konorov E.A."/>
            <person name="Nikitin M.A."/>
            <person name="Kirill M.V."/>
            <person name="Chang P."/>
        </authorList>
    </citation>
    <scope>NUCLEOTIDE SEQUENCE [LARGE SCALE GENOMIC DNA]</scope>
    <source>
        <tissue evidence="2">Whole</tissue>
    </source>
</reference>